<evidence type="ECO:0000256" key="2">
    <source>
        <dbReference type="ARBA" id="ARBA00009077"/>
    </source>
</evidence>
<name>B2A1K3_NATTJ</name>
<sequence length="399" mass="43115">MEKRRLSFNAKAIHAGSEPCPTTGAHVAPVYRTSTFVIDNVERAIRIGYGEEEGYSYGRFGNPTVDALQEKIASLENAEAALATASGMAAISTALMAELQAGDHIVTGDIIYGCTYGFVRDLLPQYGIEVTMVDTTDPKNIEEAIKPNTKIVYIETPSNPVLGITDIEKSAELAHANGAKLFVDNTWATPYLQNPLNIGADVVLHSATKYLNGHGDIVGGAIVGSKELMDKIKAPYLEFFGGIMSPMDAAEVSKGIKTLGVRMEKHCQNAKKIAEFLEGHHMVERVLYPGVETHPQHELAKKQMKDFGGMMSFDVKGGAKAGKALMNSVELVSLATSLGCVDSLIQHSPSMSHATMSKEERERVGITEGQVRLSVGIEEPENVIADLKQALEQVEKVID</sequence>
<dbReference type="KEGG" id="nth:Nther_1160"/>
<protein>
    <recommendedName>
        <fullName evidence="4">homocysteine desulfhydrase</fullName>
        <ecNumber evidence="4">4.4.1.2</ecNumber>
    </recommendedName>
    <alternativeName>
        <fullName evidence="5">Homocysteine desulfhydrase</fullName>
    </alternativeName>
</protein>
<dbReference type="InterPro" id="IPR000277">
    <property type="entry name" value="Cys/Met-Metab_PyrdxlP-dep_enz"/>
</dbReference>
<keyword evidence="3 8" id="KW-0663">Pyridoxal phosphate</keyword>
<dbReference type="Gene3D" id="3.90.1150.10">
    <property type="entry name" value="Aspartate Aminotransferase, domain 1"/>
    <property type="match status" value="1"/>
</dbReference>
<dbReference type="HOGENOM" id="CLU_018986_2_0_9"/>
<dbReference type="CDD" id="cd00614">
    <property type="entry name" value="CGS_like"/>
    <property type="match status" value="1"/>
</dbReference>
<evidence type="ECO:0000256" key="9">
    <source>
        <dbReference type="RuleBase" id="RU362118"/>
    </source>
</evidence>
<reference evidence="10 11" key="1">
    <citation type="submission" date="2008-04" db="EMBL/GenBank/DDBJ databases">
        <title>Complete sequence of chromosome of Natranaerobius thermophilus JW/NM-WN-LF.</title>
        <authorList>
            <consortium name="US DOE Joint Genome Institute"/>
            <person name="Copeland A."/>
            <person name="Lucas S."/>
            <person name="Lapidus A."/>
            <person name="Glavina del Rio T."/>
            <person name="Dalin E."/>
            <person name="Tice H."/>
            <person name="Bruce D."/>
            <person name="Goodwin L."/>
            <person name="Pitluck S."/>
            <person name="Chertkov O."/>
            <person name="Brettin T."/>
            <person name="Detter J.C."/>
            <person name="Han C."/>
            <person name="Kuske C.R."/>
            <person name="Schmutz J."/>
            <person name="Larimer F."/>
            <person name="Land M."/>
            <person name="Hauser L."/>
            <person name="Kyrpides N."/>
            <person name="Lykidis A."/>
            <person name="Mesbah N.M."/>
            <person name="Wiegel J."/>
        </authorList>
    </citation>
    <scope>NUCLEOTIDE SEQUENCE [LARGE SCALE GENOMIC DNA]</scope>
    <source>
        <strain evidence="11">ATCC BAA-1301 / DSM 18059 / JW/NM-WN-LF</strain>
    </source>
</reference>
<reference evidence="10 11" key="2">
    <citation type="journal article" date="2011" name="J. Bacteriol.">
        <title>Complete genome sequence of the anaerobic, halophilic alkalithermophile Natranaerobius thermophilus JW/NM-WN-LF.</title>
        <authorList>
            <person name="Zhao B."/>
            <person name="Mesbah N.M."/>
            <person name="Dalin E."/>
            <person name="Goodwin L."/>
            <person name="Nolan M."/>
            <person name="Pitluck S."/>
            <person name="Chertkov O."/>
            <person name="Brettin T.S."/>
            <person name="Han J."/>
            <person name="Larimer F.W."/>
            <person name="Land M.L."/>
            <person name="Hauser L."/>
            <person name="Kyrpides N."/>
            <person name="Wiegel J."/>
        </authorList>
    </citation>
    <scope>NUCLEOTIDE SEQUENCE [LARGE SCALE GENOMIC DNA]</scope>
    <source>
        <strain evidence="11">ATCC BAA-1301 / DSM 18059 / JW/NM-WN-LF</strain>
    </source>
</reference>
<dbReference type="PIRSF" id="PIRSF001434">
    <property type="entry name" value="CGS"/>
    <property type="match status" value="1"/>
</dbReference>
<evidence type="ECO:0000313" key="11">
    <source>
        <dbReference type="Proteomes" id="UP000001683"/>
    </source>
</evidence>
<comment type="catalytic activity">
    <reaction evidence="6">
        <text>L-homocysteine + H2O = 2-oxobutanoate + hydrogen sulfide + NH4(+) + H(+)</text>
        <dbReference type="Rhea" id="RHEA:14501"/>
        <dbReference type="ChEBI" id="CHEBI:15377"/>
        <dbReference type="ChEBI" id="CHEBI:15378"/>
        <dbReference type="ChEBI" id="CHEBI:16763"/>
        <dbReference type="ChEBI" id="CHEBI:28938"/>
        <dbReference type="ChEBI" id="CHEBI:29919"/>
        <dbReference type="ChEBI" id="CHEBI:58199"/>
        <dbReference type="EC" id="4.4.1.2"/>
    </reaction>
    <physiologicalReaction direction="left-to-right" evidence="6">
        <dbReference type="Rhea" id="RHEA:14502"/>
    </physiologicalReaction>
</comment>
<comment type="cofactor">
    <cofactor evidence="1 9">
        <name>pyridoxal 5'-phosphate</name>
        <dbReference type="ChEBI" id="CHEBI:597326"/>
    </cofactor>
</comment>
<dbReference type="PROSITE" id="PS00868">
    <property type="entry name" value="CYS_MET_METAB_PP"/>
    <property type="match status" value="1"/>
</dbReference>
<dbReference type="GO" id="GO:0047982">
    <property type="term" value="F:homocysteine desulfhydrase activity"/>
    <property type="evidence" value="ECO:0007669"/>
    <property type="project" value="UniProtKB-EC"/>
</dbReference>
<dbReference type="SUPFAM" id="SSF53383">
    <property type="entry name" value="PLP-dependent transferases"/>
    <property type="match status" value="1"/>
</dbReference>
<organism evidence="10 11">
    <name type="scientific">Natranaerobius thermophilus (strain ATCC BAA-1301 / DSM 18059 / JW/NM-WN-LF)</name>
    <dbReference type="NCBI Taxonomy" id="457570"/>
    <lineage>
        <taxon>Bacteria</taxon>
        <taxon>Bacillati</taxon>
        <taxon>Bacillota</taxon>
        <taxon>Clostridia</taxon>
        <taxon>Natranaerobiales</taxon>
        <taxon>Natranaerobiaceae</taxon>
        <taxon>Natranaerobius</taxon>
    </lineage>
</organism>
<dbReference type="RefSeq" id="WP_012447618.1">
    <property type="nucleotide sequence ID" value="NC_010718.1"/>
</dbReference>
<dbReference type="AlphaFoldDB" id="B2A1K3"/>
<dbReference type="eggNOG" id="COG0626">
    <property type="taxonomic scope" value="Bacteria"/>
</dbReference>
<dbReference type="Pfam" id="PF01053">
    <property type="entry name" value="Cys_Met_Meta_PP"/>
    <property type="match status" value="1"/>
</dbReference>
<evidence type="ECO:0000256" key="4">
    <source>
        <dbReference type="ARBA" id="ARBA00047175"/>
    </source>
</evidence>
<dbReference type="GO" id="GO:0030170">
    <property type="term" value="F:pyridoxal phosphate binding"/>
    <property type="evidence" value="ECO:0007669"/>
    <property type="project" value="InterPro"/>
</dbReference>
<dbReference type="FunFam" id="3.40.640.10:FF:000046">
    <property type="entry name" value="Cystathionine gamma-lyase"/>
    <property type="match status" value="1"/>
</dbReference>
<dbReference type="PANTHER" id="PTHR11808:SF80">
    <property type="entry name" value="CYSTATHIONINE GAMMA-LYASE"/>
    <property type="match status" value="1"/>
</dbReference>
<dbReference type="GO" id="GO:0018826">
    <property type="term" value="F:methionine gamma-lyase activity"/>
    <property type="evidence" value="ECO:0007669"/>
    <property type="project" value="UniProtKB-EC"/>
</dbReference>
<evidence type="ECO:0000256" key="1">
    <source>
        <dbReference type="ARBA" id="ARBA00001933"/>
    </source>
</evidence>
<dbReference type="InParanoid" id="B2A1K3"/>
<evidence type="ECO:0000256" key="3">
    <source>
        <dbReference type="ARBA" id="ARBA00022898"/>
    </source>
</evidence>
<evidence type="ECO:0000256" key="8">
    <source>
        <dbReference type="PIRSR" id="PIRSR001434-2"/>
    </source>
</evidence>
<evidence type="ECO:0000256" key="7">
    <source>
        <dbReference type="ARBA" id="ARBA00052699"/>
    </source>
</evidence>
<dbReference type="InterPro" id="IPR015424">
    <property type="entry name" value="PyrdxlP-dep_Trfase"/>
</dbReference>
<dbReference type="EMBL" id="CP001034">
    <property type="protein sequence ID" value="ACB84743.1"/>
    <property type="molecule type" value="Genomic_DNA"/>
</dbReference>
<feature type="modified residue" description="N6-(pyridoxal phosphate)lysine" evidence="8">
    <location>
        <position position="209"/>
    </location>
</feature>
<dbReference type="FunCoup" id="B2A1K3">
    <property type="interactions" value="349"/>
</dbReference>
<dbReference type="InterPro" id="IPR015422">
    <property type="entry name" value="PyrdxlP-dep_Trfase_small"/>
</dbReference>
<evidence type="ECO:0000256" key="6">
    <source>
        <dbReference type="ARBA" id="ARBA00048780"/>
    </source>
</evidence>
<dbReference type="GO" id="GO:0016740">
    <property type="term" value="F:transferase activity"/>
    <property type="evidence" value="ECO:0007669"/>
    <property type="project" value="UniProtKB-KW"/>
</dbReference>
<dbReference type="Proteomes" id="UP000001683">
    <property type="component" value="Chromosome"/>
</dbReference>
<keyword evidence="11" id="KW-1185">Reference proteome</keyword>
<evidence type="ECO:0000313" key="10">
    <source>
        <dbReference type="EMBL" id="ACB84743.1"/>
    </source>
</evidence>
<dbReference type="FunFam" id="3.90.1150.10:FF:000033">
    <property type="entry name" value="Cystathionine gamma-synthase"/>
    <property type="match status" value="1"/>
</dbReference>
<accession>B2A1K3</accession>
<evidence type="ECO:0000256" key="5">
    <source>
        <dbReference type="ARBA" id="ARBA00047199"/>
    </source>
</evidence>
<proteinExistence type="inferred from homology"/>
<dbReference type="GO" id="GO:0009086">
    <property type="term" value="P:methionine biosynthetic process"/>
    <property type="evidence" value="ECO:0007669"/>
    <property type="project" value="UniProtKB-ARBA"/>
</dbReference>
<dbReference type="InterPro" id="IPR054542">
    <property type="entry name" value="Cys_met_metab_PP"/>
</dbReference>
<dbReference type="InterPro" id="IPR015421">
    <property type="entry name" value="PyrdxlP-dep_Trfase_major"/>
</dbReference>
<dbReference type="GO" id="GO:0005737">
    <property type="term" value="C:cytoplasm"/>
    <property type="evidence" value="ECO:0007669"/>
    <property type="project" value="TreeGrafter"/>
</dbReference>
<dbReference type="PANTHER" id="PTHR11808">
    <property type="entry name" value="TRANS-SULFURATION ENZYME FAMILY MEMBER"/>
    <property type="match status" value="1"/>
</dbReference>
<gene>
    <name evidence="10" type="ordered locus">Nther_1160</name>
</gene>
<dbReference type="OrthoDB" id="9780685at2"/>
<keyword evidence="10" id="KW-0808">Transferase</keyword>
<comment type="catalytic activity">
    <reaction evidence="7">
        <text>L-methionine + H2O = methanethiol + 2-oxobutanoate + NH4(+)</text>
        <dbReference type="Rhea" id="RHEA:23800"/>
        <dbReference type="ChEBI" id="CHEBI:15377"/>
        <dbReference type="ChEBI" id="CHEBI:16007"/>
        <dbReference type="ChEBI" id="CHEBI:16763"/>
        <dbReference type="ChEBI" id="CHEBI:28938"/>
        <dbReference type="ChEBI" id="CHEBI:57844"/>
        <dbReference type="EC" id="4.4.1.11"/>
    </reaction>
    <physiologicalReaction direction="left-to-right" evidence="7">
        <dbReference type="Rhea" id="RHEA:23801"/>
    </physiologicalReaction>
</comment>
<dbReference type="EC" id="4.4.1.2" evidence="4"/>
<comment type="similarity">
    <text evidence="2 9">Belongs to the trans-sulfuration enzymes family.</text>
</comment>
<dbReference type="STRING" id="457570.Nther_1160"/>
<dbReference type="GO" id="GO:0019346">
    <property type="term" value="P:transsulfuration"/>
    <property type="evidence" value="ECO:0007669"/>
    <property type="project" value="InterPro"/>
</dbReference>
<dbReference type="Gene3D" id="3.40.640.10">
    <property type="entry name" value="Type I PLP-dependent aspartate aminotransferase-like (Major domain)"/>
    <property type="match status" value="1"/>
</dbReference>